<feature type="compositionally biased region" description="Basic and acidic residues" evidence="1">
    <location>
        <begin position="29"/>
        <end position="46"/>
    </location>
</feature>
<evidence type="ECO:0000313" key="2">
    <source>
        <dbReference type="EMBL" id="QHB37198.1"/>
    </source>
</evidence>
<dbReference type="EMBL" id="MN813684">
    <property type="protein sequence ID" value="QHB37198.1"/>
    <property type="molecule type" value="Genomic_DNA"/>
</dbReference>
<dbReference type="KEGG" id="vg:80004926"/>
<reference evidence="2 3" key="1">
    <citation type="submission" date="2019-12" db="EMBL/GenBank/DDBJ databases">
        <authorList>
            <person name="Kistler A.K."/>
            <person name="Garlena R.A."/>
            <person name="Russell D.A."/>
            <person name="Pope W.H."/>
            <person name="Jacobs-Sera D."/>
            <person name="Hatfull G.F."/>
        </authorList>
    </citation>
    <scope>NUCLEOTIDE SEQUENCE [LARGE SCALE GENOMIC DNA]</scope>
</reference>
<gene>
    <name evidence="2" type="primary">64</name>
    <name evidence="2" type="ORF">SEA_TERIJ_64</name>
</gene>
<organism evidence="2 3">
    <name type="scientific">Microbacterium phage Terij</name>
    <dbReference type="NCBI Taxonomy" id="2686229"/>
    <lineage>
        <taxon>Viruses</taxon>
        <taxon>Duplodnaviria</taxon>
        <taxon>Heunggongvirae</taxon>
        <taxon>Uroviricota</taxon>
        <taxon>Caudoviricetes</taxon>
        <taxon>Hodgkinviridae</taxon>
        <taxon>Margaeryvirus</taxon>
        <taxon>Margaeryvirus terij</taxon>
    </lineage>
</organism>
<evidence type="ECO:0000256" key="1">
    <source>
        <dbReference type="SAM" id="MobiDB-lite"/>
    </source>
</evidence>
<sequence length="72" mass="8135">MADDDLLTIAEIAPVVGLTVKSTRVYHERATRKRREGEETTEKDMPAPDVRLGRTPAWKRSTIADWKAAREA</sequence>
<feature type="region of interest" description="Disordered" evidence="1">
    <location>
        <begin position="29"/>
        <end position="54"/>
    </location>
</feature>
<dbReference type="RefSeq" id="YP_010751260.1">
    <property type="nucleotide sequence ID" value="NC_073367.1"/>
</dbReference>
<keyword evidence="3" id="KW-1185">Reference proteome</keyword>
<dbReference type="Proteomes" id="UP000464752">
    <property type="component" value="Segment"/>
</dbReference>
<evidence type="ECO:0000313" key="3">
    <source>
        <dbReference type="Proteomes" id="UP000464752"/>
    </source>
</evidence>
<accession>A0A6B9LCK5</accession>
<dbReference type="GeneID" id="80004926"/>
<evidence type="ECO:0008006" key="4">
    <source>
        <dbReference type="Google" id="ProtNLM"/>
    </source>
</evidence>
<protein>
    <recommendedName>
        <fullName evidence="4">Helix-turn-helix DNA binding domain protein</fullName>
    </recommendedName>
</protein>
<proteinExistence type="predicted"/>
<name>A0A6B9LCK5_9CAUD</name>